<keyword evidence="6" id="KW-1185">Reference proteome</keyword>
<dbReference type="SUPFAM" id="SSF56349">
    <property type="entry name" value="DNA breaking-rejoining enzymes"/>
    <property type="match status" value="1"/>
</dbReference>
<dbReference type="InterPro" id="IPR010998">
    <property type="entry name" value="Integrase_recombinase_N"/>
</dbReference>
<dbReference type="InterPro" id="IPR013762">
    <property type="entry name" value="Integrase-like_cat_sf"/>
</dbReference>
<name>A0A8J3NW36_9ACTN</name>
<evidence type="ECO:0000256" key="2">
    <source>
        <dbReference type="ARBA" id="ARBA00023125"/>
    </source>
</evidence>
<dbReference type="EMBL" id="BONG01000101">
    <property type="protein sequence ID" value="GIF94526.1"/>
    <property type="molecule type" value="Genomic_DNA"/>
</dbReference>
<dbReference type="GO" id="GO:0003677">
    <property type="term" value="F:DNA binding"/>
    <property type="evidence" value="ECO:0007669"/>
    <property type="project" value="UniProtKB-KW"/>
</dbReference>
<feature type="domain" description="Tyr recombinase" evidence="4">
    <location>
        <begin position="147"/>
        <end position="333"/>
    </location>
</feature>
<sequence length="366" mass="41715">MFGFRLEMGRGRDGSRVQARRSGFATFQAALAEYRRLCAQRDASQPKTRMTGTVRALCDAWLQAREQELEPNTLHNYRWLLGLIYPHVGRSRASRLSARAVERMYRTLEAEGYSRTTLRTLDLVLSKAFYEETGLSLGTRKPRLSDKLRPVWTLDEARTFLRHVQCDRLYPLWRLLLVSGLRRGELCGLKWTDLNTDLATLKVRRQRVVEGPGSVVREKRPKNDNGIRTVMLDTITLKTLTHAQNSARSAYMFTGRTNRPLRPDNVTDRFNKLATAAGVRAIGPHQVRHMLASSLLDSGYGVHEVAERLGHDAATLMRYYTRVNAARRAQAAEDAAVLVTATPWESDRLWWIPQQVRPSSVHSTMV</sequence>
<dbReference type="GO" id="GO:0006310">
    <property type="term" value="P:DNA recombination"/>
    <property type="evidence" value="ECO:0007669"/>
    <property type="project" value="UniProtKB-KW"/>
</dbReference>
<dbReference type="GO" id="GO:0015074">
    <property type="term" value="P:DNA integration"/>
    <property type="evidence" value="ECO:0007669"/>
    <property type="project" value="InterPro"/>
</dbReference>
<evidence type="ECO:0000313" key="5">
    <source>
        <dbReference type="EMBL" id="GIF94526.1"/>
    </source>
</evidence>
<evidence type="ECO:0000259" key="4">
    <source>
        <dbReference type="PROSITE" id="PS51898"/>
    </source>
</evidence>
<dbReference type="PROSITE" id="PS51898">
    <property type="entry name" value="TYR_RECOMBINASE"/>
    <property type="match status" value="1"/>
</dbReference>
<dbReference type="AlphaFoldDB" id="A0A8J3NW36"/>
<dbReference type="InterPro" id="IPR011010">
    <property type="entry name" value="DNA_brk_join_enz"/>
</dbReference>
<protein>
    <submittedName>
        <fullName evidence="5">Site-specific integrase</fullName>
    </submittedName>
</protein>
<dbReference type="CDD" id="cd01189">
    <property type="entry name" value="INT_ICEBs1_C_like"/>
    <property type="match status" value="1"/>
</dbReference>
<dbReference type="InterPro" id="IPR050090">
    <property type="entry name" value="Tyrosine_recombinase_XerCD"/>
</dbReference>
<evidence type="ECO:0000256" key="3">
    <source>
        <dbReference type="ARBA" id="ARBA00023172"/>
    </source>
</evidence>
<gene>
    <name evidence="5" type="ORF">Cch02nite_79700</name>
</gene>
<dbReference type="Gene3D" id="1.10.443.10">
    <property type="entry name" value="Intergrase catalytic core"/>
    <property type="match status" value="1"/>
</dbReference>
<organism evidence="5 6">
    <name type="scientific">Catellatospora chokoriensis</name>
    <dbReference type="NCBI Taxonomy" id="310353"/>
    <lineage>
        <taxon>Bacteria</taxon>
        <taxon>Bacillati</taxon>
        <taxon>Actinomycetota</taxon>
        <taxon>Actinomycetes</taxon>
        <taxon>Micromonosporales</taxon>
        <taxon>Micromonosporaceae</taxon>
        <taxon>Catellatospora</taxon>
    </lineage>
</organism>
<reference evidence="5 6" key="1">
    <citation type="submission" date="2021-01" db="EMBL/GenBank/DDBJ databases">
        <title>Whole genome shotgun sequence of Catellatospora chokoriensis NBRC 107358.</title>
        <authorList>
            <person name="Komaki H."/>
            <person name="Tamura T."/>
        </authorList>
    </citation>
    <scope>NUCLEOTIDE SEQUENCE [LARGE SCALE GENOMIC DNA]</scope>
    <source>
        <strain evidence="5 6">NBRC 107358</strain>
    </source>
</reference>
<dbReference type="PANTHER" id="PTHR30349">
    <property type="entry name" value="PHAGE INTEGRASE-RELATED"/>
    <property type="match status" value="1"/>
</dbReference>
<evidence type="ECO:0000256" key="1">
    <source>
        <dbReference type="ARBA" id="ARBA00008857"/>
    </source>
</evidence>
<comment type="similarity">
    <text evidence="1">Belongs to the 'phage' integrase family.</text>
</comment>
<dbReference type="PANTHER" id="PTHR30349:SF41">
    <property type="entry name" value="INTEGRASE_RECOMBINASE PROTEIN MJ0367-RELATED"/>
    <property type="match status" value="1"/>
</dbReference>
<dbReference type="Pfam" id="PF00589">
    <property type="entry name" value="Phage_integrase"/>
    <property type="match status" value="1"/>
</dbReference>
<keyword evidence="2" id="KW-0238">DNA-binding</keyword>
<accession>A0A8J3NW36</accession>
<comment type="caution">
    <text evidence="5">The sequence shown here is derived from an EMBL/GenBank/DDBJ whole genome shotgun (WGS) entry which is preliminary data.</text>
</comment>
<dbReference type="Gene3D" id="1.10.150.130">
    <property type="match status" value="1"/>
</dbReference>
<evidence type="ECO:0000313" key="6">
    <source>
        <dbReference type="Proteomes" id="UP000619293"/>
    </source>
</evidence>
<dbReference type="Proteomes" id="UP000619293">
    <property type="component" value="Unassembled WGS sequence"/>
</dbReference>
<proteinExistence type="inferred from homology"/>
<keyword evidence="3" id="KW-0233">DNA recombination</keyword>
<dbReference type="InterPro" id="IPR002104">
    <property type="entry name" value="Integrase_catalytic"/>
</dbReference>